<name>A0A1W1VCV7_9DEIO</name>
<evidence type="ECO:0000256" key="1">
    <source>
        <dbReference type="SAM" id="MobiDB-lite"/>
    </source>
</evidence>
<gene>
    <name evidence="2" type="ORF">SAMN00790413_01012</name>
</gene>
<keyword evidence="3" id="KW-1185">Reference proteome</keyword>
<dbReference type="EMBL" id="FWWU01000009">
    <property type="protein sequence ID" value="SMB91155.1"/>
    <property type="molecule type" value="Genomic_DNA"/>
</dbReference>
<accession>A0A1W1VCV7</accession>
<dbReference type="Proteomes" id="UP000192582">
    <property type="component" value="Unassembled WGS sequence"/>
</dbReference>
<dbReference type="STRING" id="695939.SAMN00790413_01012"/>
<feature type="region of interest" description="Disordered" evidence="1">
    <location>
        <begin position="1"/>
        <end position="21"/>
    </location>
</feature>
<dbReference type="AlphaFoldDB" id="A0A1W1VCV7"/>
<reference evidence="2 3" key="1">
    <citation type="submission" date="2017-04" db="EMBL/GenBank/DDBJ databases">
        <authorList>
            <person name="Afonso C.L."/>
            <person name="Miller P.J."/>
            <person name="Scott M.A."/>
            <person name="Spackman E."/>
            <person name="Goraichik I."/>
            <person name="Dimitrov K.M."/>
            <person name="Suarez D.L."/>
            <person name="Swayne D.E."/>
        </authorList>
    </citation>
    <scope>NUCLEOTIDE SEQUENCE [LARGE SCALE GENOMIC DNA]</scope>
    <source>
        <strain evidence="2 3">KR-140</strain>
    </source>
</reference>
<evidence type="ECO:0000313" key="3">
    <source>
        <dbReference type="Proteomes" id="UP000192582"/>
    </source>
</evidence>
<evidence type="ECO:0000313" key="2">
    <source>
        <dbReference type="EMBL" id="SMB91155.1"/>
    </source>
</evidence>
<protein>
    <submittedName>
        <fullName evidence="2">Uncharacterized protein</fullName>
    </submittedName>
</protein>
<sequence length="319" mass="34572">MSGKDAWTNQRRRAYKRPDGKYDGKKLAPIVQGDRERRMTLREVAAHMSLSVAVVRNATFHAAGAPARGVPTSRLLTEFGVSDSTVRDNIKSCGLGFTRYGRQIVLDDAAEKITAHFRAQVPAKGADDPSLWWNIAQQAAFFGVSFGTMHQRLRRSPYGSIRHAQLQGAGGVPTVTGWRMPVVWPVNCLSGSPCRPRAPGVRLQMADVLGVTSSTARVSADEGAPHARVGQGRFTLRTFTRTGWRCGCRASAAPCAAAWARRSPSTWSSRGRPHDTVGQTTGPREPACLWVGCWSRTAPAGCPALQCQRDDLLAVHEGG</sequence>
<organism evidence="2 3">
    <name type="scientific">Deinococcus hopiensis KR-140</name>
    <dbReference type="NCBI Taxonomy" id="695939"/>
    <lineage>
        <taxon>Bacteria</taxon>
        <taxon>Thermotogati</taxon>
        <taxon>Deinococcota</taxon>
        <taxon>Deinococci</taxon>
        <taxon>Deinococcales</taxon>
        <taxon>Deinococcaceae</taxon>
        <taxon>Deinococcus</taxon>
    </lineage>
</organism>
<proteinExistence type="predicted"/>